<protein>
    <submittedName>
        <fullName evidence="2">Uncharacterized protein</fullName>
    </submittedName>
</protein>
<dbReference type="EMBL" id="JAEQNA010000004">
    <property type="protein sequence ID" value="MBL0421232.1"/>
    <property type="molecule type" value="Genomic_DNA"/>
</dbReference>
<keyword evidence="3" id="KW-1185">Reference proteome</keyword>
<gene>
    <name evidence="2" type="ORF">JI739_12810</name>
</gene>
<feature type="region of interest" description="Disordered" evidence="1">
    <location>
        <begin position="1"/>
        <end position="65"/>
    </location>
</feature>
<comment type="caution">
    <text evidence="2">The sequence shown here is derived from an EMBL/GenBank/DDBJ whole genome shotgun (WGS) entry which is preliminary data.</text>
</comment>
<evidence type="ECO:0000313" key="2">
    <source>
        <dbReference type="EMBL" id="MBL0421232.1"/>
    </source>
</evidence>
<organism evidence="2 3">
    <name type="scientific">Ramlibacter aurantiacus</name>
    <dbReference type="NCBI Taxonomy" id="2801330"/>
    <lineage>
        <taxon>Bacteria</taxon>
        <taxon>Pseudomonadati</taxon>
        <taxon>Pseudomonadota</taxon>
        <taxon>Betaproteobacteria</taxon>
        <taxon>Burkholderiales</taxon>
        <taxon>Comamonadaceae</taxon>
        <taxon>Ramlibacter</taxon>
    </lineage>
</organism>
<name>A0A936ZK15_9BURK</name>
<feature type="compositionally biased region" description="Basic and acidic residues" evidence="1">
    <location>
        <begin position="48"/>
        <end position="65"/>
    </location>
</feature>
<accession>A0A936ZK15</accession>
<dbReference type="RefSeq" id="WP_201684308.1">
    <property type="nucleotide sequence ID" value="NZ_JAEQNA010000004.1"/>
</dbReference>
<evidence type="ECO:0000313" key="3">
    <source>
        <dbReference type="Proteomes" id="UP000613011"/>
    </source>
</evidence>
<proteinExistence type="predicted"/>
<dbReference type="AlphaFoldDB" id="A0A936ZK15"/>
<sequence length="65" mass="7231">MQDVPRQRQAGRRAPQAPKGQDQPPERRPDPVSPTNGAEVHVPEPGPEEARRDRGGDRVWDDRAG</sequence>
<dbReference type="Proteomes" id="UP000613011">
    <property type="component" value="Unassembled WGS sequence"/>
</dbReference>
<reference evidence="2" key="1">
    <citation type="submission" date="2021-01" db="EMBL/GenBank/DDBJ databases">
        <title>Ramlibacter sp. strain AW1 16S ribosomal RNA gene Genome sequencing and assembly.</title>
        <authorList>
            <person name="Kang M."/>
        </authorList>
    </citation>
    <scope>NUCLEOTIDE SEQUENCE</scope>
    <source>
        <strain evidence="2">AW1</strain>
    </source>
</reference>
<evidence type="ECO:0000256" key="1">
    <source>
        <dbReference type="SAM" id="MobiDB-lite"/>
    </source>
</evidence>